<dbReference type="AlphaFoldDB" id="L8JJU6"/>
<protein>
    <recommendedName>
        <fullName evidence="2">HTH cro/C1-type domain-containing protein</fullName>
    </recommendedName>
</protein>
<dbReference type="RefSeq" id="WP_009582467.1">
    <property type="nucleotide sequence ID" value="NZ_AMZN01000082.1"/>
</dbReference>
<dbReference type="CDD" id="cd00093">
    <property type="entry name" value="HTH_XRE"/>
    <property type="match status" value="1"/>
</dbReference>
<dbReference type="EMBL" id="AMZN01000082">
    <property type="protein sequence ID" value="ELR69181.1"/>
    <property type="molecule type" value="Genomic_DNA"/>
</dbReference>
<dbReference type="InterPro" id="IPR010982">
    <property type="entry name" value="Lambda_DNA-bd_dom_sf"/>
</dbReference>
<dbReference type="GO" id="GO:0003677">
    <property type="term" value="F:DNA binding"/>
    <property type="evidence" value="ECO:0007669"/>
    <property type="project" value="InterPro"/>
</dbReference>
<evidence type="ECO:0000259" key="2">
    <source>
        <dbReference type="Pfam" id="PF01381"/>
    </source>
</evidence>
<dbReference type="Gene3D" id="1.10.260.40">
    <property type="entry name" value="lambda repressor-like DNA-binding domains"/>
    <property type="match status" value="1"/>
</dbReference>
<feature type="domain" description="HTH cro/C1-type" evidence="2">
    <location>
        <begin position="15"/>
        <end position="48"/>
    </location>
</feature>
<feature type="region of interest" description="Disordered" evidence="1">
    <location>
        <begin position="1"/>
        <end position="20"/>
    </location>
</feature>
<dbReference type="Pfam" id="PF01381">
    <property type="entry name" value="HTH_3"/>
    <property type="match status" value="1"/>
</dbReference>
<comment type="caution">
    <text evidence="3">The sequence shown here is derived from an EMBL/GenBank/DDBJ whole genome shotgun (WGS) entry which is preliminary data.</text>
</comment>
<dbReference type="InterPro" id="IPR001387">
    <property type="entry name" value="Cro/C1-type_HTH"/>
</dbReference>
<reference evidence="3 4" key="1">
    <citation type="submission" date="2012-12" db="EMBL/GenBank/DDBJ databases">
        <title>Genome assembly of Fulvivirga imtechensis AK7.</title>
        <authorList>
            <person name="Nupur N."/>
            <person name="Khatri I."/>
            <person name="Kumar R."/>
            <person name="Subramanian S."/>
            <person name="Pinnaka A."/>
        </authorList>
    </citation>
    <scope>NUCLEOTIDE SEQUENCE [LARGE SCALE GENOMIC DNA]</scope>
    <source>
        <strain evidence="3 4">AK7</strain>
    </source>
</reference>
<dbReference type="STRING" id="1237149.C900_05377"/>
<evidence type="ECO:0000256" key="1">
    <source>
        <dbReference type="SAM" id="MobiDB-lite"/>
    </source>
</evidence>
<name>L8JJU6_9BACT</name>
<evidence type="ECO:0000313" key="4">
    <source>
        <dbReference type="Proteomes" id="UP000011135"/>
    </source>
</evidence>
<dbReference type="SUPFAM" id="SSF47413">
    <property type="entry name" value="lambda repressor-like DNA-binding domains"/>
    <property type="match status" value="1"/>
</dbReference>
<evidence type="ECO:0000313" key="3">
    <source>
        <dbReference type="EMBL" id="ELR69181.1"/>
    </source>
</evidence>
<keyword evidence="4" id="KW-1185">Reference proteome</keyword>
<organism evidence="3 4">
    <name type="scientific">Fulvivirga imtechensis AK7</name>
    <dbReference type="NCBI Taxonomy" id="1237149"/>
    <lineage>
        <taxon>Bacteria</taxon>
        <taxon>Pseudomonadati</taxon>
        <taxon>Bacteroidota</taxon>
        <taxon>Cytophagia</taxon>
        <taxon>Cytophagales</taxon>
        <taxon>Fulvivirgaceae</taxon>
        <taxon>Fulvivirga</taxon>
    </lineage>
</organism>
<sequence>MNNNSKLSEQKREQLKRKLKESDISNKELADRAGVTTRAVSYFFSGRSYSSNIHSAAIQLLNEKLNEQIYKVQCNHSEILRLQSA</sequence>
<accession>L8JJU6</accession>
<proteinExistence type="predicted"/>
<dbReference type="Proteomes" id="UP000011135">
    <property type="component" value="Unassembled WGS sequence"/>
</dbReference>
<gene>
    <name evidence="3" type="ORF">C900_05377</name>
</gene>